<name>A0AAE7P3R7_9CAUD</name>
<dbReference type="InterPro" id="IPR044925">
    <property type="entry name" value="His-Me_finger_sf"/>
</dbReference>
<sequence>MKLAKSYIYKVASTRTLTWTLNGKGYLSATMRYNNHKYTIYKHVLVFFIHNGYVPEEVDHIDGNTLNNEPSNLRDSTRSQNCSNRKVFSNNALGVKGVRKVGNSYQVRVCHNGKTTYMRASSLEEAQIMSKRIRQSLHKEFANEGKI</sequence>
<dbReference type="Proteomes" id="UP000827765">
    <property type="component" value="Segment"/>
</dbReference>
<organism evidence="2 3">
    <name type="scientific">Yersinia phage PYps3T</name>
    <dbReference type="NCBI Taxonomy" id="2801357"/>
    <lineage>
        <taxon>Viruses</taxon>
        <taxon>Duplodnaviria</taxon>
        <taxon>Heunggongvirae</taxon>
        <taxon>Uroviricota</taxon>
        <taxon>Caudoviricetes</taxon>
        <taxon>Chaseviridae</taxon>
        <taxon>Cleopatravirinae</taxon>
        <taxon>Carltongylesvirus</taxon>
        <taxon>Carltongylesvirus PYps3T</taxon>
    </lineage>
</organism>
<keyword evidence="2" id="KW-0378">Hydrolase</keyword>
<evidence type="ECO:0000313" key="3">
    <source>
        <dbReference type="Proteomes" id="UP000827765"/>
    </source>
</evidence>
<dbReference type="Pfam" id="PF13392">
    <property type="entry name" value="HNH_3"/>
    <property type="match status" value="1"/>
</dbReference>
<accession>A0AAE7P3R7</accession>
<dbReference type="InterPro" id="IPR003615">
    <property type="entry name" value="HNH_nuc"/>
</dbReference>
<keyword evidence="2" id="KW-0255">Endonuclease</keyword>
<proteinExistence type="predicted"/>
<dbReference type="GO" id="GO:0004519">
    <property type="term" value="F:endonuclease activity"/>
    <property type="evidence" value="ECO:0007669"/>
    <property type="project" value="UniProtKB-KW"/>
</dbReference>
<dbReference type="SUPFAM" id="SSF54060">
    <property type="entry name" value="His-Me finger endonucleases"/>
    <property type="match status" value="1"/>
</dbReference>
<reference evidence="2 3" key="1">
    <citation type="submission" date="2020-10" db="EMBL/GenBank/DDBJ databases">
        <title>Genome of Yersinia pseudotuberculosis phages.</title>
        <authorList>
            <person name="Hammerl J.A."/>
            <person name="Hertwig S."/>
        </authorList>
    </citation>
    <scope>NUCLEOTIDE SEQUENCE [LARGE SCALE GENOMIC DNA]</scope>
</reference>
<feature type="domain" description="HNH nuclease" evidence="1">
    <location>
        <begin position="41"/>
        <end position="81"/>
    </location>
</feature>
<evidence type="ECO:0000313" key="2">
    <source>
        <dbReference type="EMBL" id="QQO91045.1"/>
    </source>
</evidence>
<keyword evidence="3" id="KW-1185">Reference proteome</keyword>
<protein>
    <submittedName>
        <fullName evidence="2">Homing endonuclease</fullName>
    </submittedName>
</protein>
<keyword evidence="2" id="KW-0540">Nuclease</keyword>
<dbReference type="EMBL" id="MW147599">
    <property type="protein sequence ID" value="QQO91045.1"/>
    <property type="molecule type" value="Genomic_DNA"/>
</dbReference>
<dbReference type="Gene3D" id="3.90.75.20">
    <property type="match status" value="1"/>
</dbReference>
<gene>
    <name evidence="2" type="ORF">ORF043</name>
</gene>
<evidence type="ECO:0000259" key="1">
    <source>
        <dbReference type="Pfam" id="PF13392"/>
    </source>
</evidence>